<dbReference type="RefSeq" id="WP_142603089.1">
    <property type="nucleotide sequence ID" value="NZ_FXSZ01000004.1"/>
</dbReference>
<dbReference type="OrthoDB" id="650691at2"/>
<dbReference type="AlphaFoldDB" id="A0A521CJN0"/>
<protein>
    <recommendedName>
        <fullName evidence="4">DUF3298 domain-containing protein</fullName>
    </recommendedName>
</protein>
<organism evidence="2 3">
    <name type="scientific">Solitalea koreensis</name>
    <dbReference type="NCBI Taxonomy" id="543615"/>
    <lineage>
        <taxon>Bacteria</taxon>
        <taxon>Pseudomonadati</taxon>
        <taxon>Bacteroidota</taxon>
        <taxon>Sphingobacteriia</taxon>
        <taxon>Sphingobacteriales</taxon>
        <taxon>Sphingobacteriaceae</taxon>
        <taxon>Solitalea</taxon>
    </lineage>
</organism>
<evidence type="ECO:0000313" key="3">
    <source>
        <dbReference type="Proteomes" id="UP000315971"/>
    </source>
</evidence>
<dbReference type="Proteomes" id="UP000315971">
    <property type="component" value="Unassembled WGS sequence"/>
</dbReference>
<evidence type="ECO:0000313" key="2">
    <source>
        <dbReference type="EMBL" id="SMO59657.1"/>
    </source>
</evidence>
<keyword evidence="3" id="KW-1185">Reference proteome</keyword>
<evidence type="ECO:0008006" key="4">
    <source>
        <dbReference type="Google" id="ProtNLM"/>
    </source>
</evidence>
<sequence>MRSFLLLFVIVCCAANALAQVPKAPPRSIKDLNPDTVLNFKMDSDVVVLGKAGLSEQDFIDEILNDSVFYQGFKNIKHYSFTAENDVITYDKKWKREAHIYKKLYHDNSGPSYRRKVIDELDSGNVFKRNGKYQLYTVQMFSYIFENMSSSEFTNEDPAKGQKDEEGYKEKLKTLIFSPGKPISGVPFISHKTAIFEPEMRKYYDYHFFSGTYMGDIPVYRFKCTAKPEYINSDKVMIKELTTIFDKRNFQILGRYIDMKYDNFAFSFDVRMNIEMNYFDYGLLPVRITYKGNWDIPFKKAEFASFVINHLGYKK</sequence>
<reference evidence="2 3" key="1">
    <citation type="submission" date="2017-05" db="EMBL/GenBank/DDBJ databases">
        <authorList>
            <person name="Varghese N."/>
            <person name="Submissions S."/>
        </authorList>
    </citation>
    <scope>NUCLEOTIDE SEQUENCE [LARGE SCALE GENOMIC DNA]</scope>
    <source>
        <strain evidence="2 3">DSM 21342</strain>
    </source>
</reference>
<evidence type="ECO:0000256" key="1">
    <source>
        <dbReference type="SAM" id="SignalP"/>
    </source>
</evidence>
<feature type="signal peptide" evidence="1">
    <location>
        <begin position="1"/>
        <end position="19"/>
    </location>
</feature>
<accession>A0A521CJN0</accession>
<keyword evidence="1" id="KW-0732">Signal</keyword>
<gene>
    <name evidence="2" type="ORF">SAMN06265350_104141</name>
</gene>
<name>A0A521CJN0_9SPHI</name>
<proteinExistence type="predicted"/>
<dbReference type="EMBL" id="FXSZ01000004">
    <property type="protein sequence ID" value="SMO59657.1"/>
    <property type="molecule type" value="Genomic_DNA"/>
</dbReference>
<feature type="chain" id="PRO_5022222665" description="DUF3298 domain-containing protein" evidence="1">
    <location>
        <begin position="20"/>
        <end position="315"/>
    </location>
</feature>